<dbReference type="PANTHER" id="PTHR12403">
    <property type="entry name" value="TRAFFICKING PROTEIN PARTICLE COMPLEX SUBUNIT 2"/>
    <property type="match status" value="1"/>
</dbReference>
<comment type="similarity">
    <text evidence="2">Belongs to the TRAPP small subunits family. Sedlin subfamily.</text>
</comment>
<evidence type="ECO:0000256" key="1">
    <source>
        <dbReference type="ARBA" id="ARBA00004556"/>
    </source>
</evidence>
<dbReference type="AlphaFoldDB" id="A0A811LL48"/>
<dbReference type="InterPro" id="IPR006722">
    <property type="entry name" value="Sedlin"/>
</dbReference>
<dbReference type="Proteomes" id="UP000783686">
    <property type="component" value="Unassembled WGS sequence"/>
</dbReference>
<evidence type="ECO:0000313" key="4">
    <source>
        <dbReference type="EMBL" id="CAD5229211.1"/>
    </source>
</evidence>
<protein>
    <recommendedName>
        <fullName evidence="6">Trafficking protein particle complex subunit</fullName>
    </recommendedName>
</protein>
<proteinExistence type="inferred from homology"/>
<accession>A0A811LL48</accession>
<keyword evidence="5" id="KW-1185">Reference proteome</keyword>
<keyword evidence="3" id="KW-0931">ER-Golgi transport</keyword>
<dbReference type="Gene3D" id="3.30.450.70">
    <property type="match status" value="1"/>
</dbReference>
<organism evidence="4 5">
    <name type="scientific">Bursaphelenchus okinawaensis</name>
    <dbReference type="NCBI Taxonomy" id="465554"/>
    <lineage>
        <taxon>Eukaryota</taxon>
        <taxon>Metazoa</taxon>
        <taxon>Ecdysozoa</taxon>
        <taxon>Nematoda</taxon>
        <taxon>Chromadorea</taxon>
        <taxon>Rhabditida</taxon>
        <taxon>Tylenchina</taxon>
        <taxon>Tylenchomorpha</taxon>
        <taxon>Aphelenchoidea</taxon>
        <taxon>Aphelenchoididae</taxon>
        <taxon>Bursaphelenchus</taxon>
    </lineage>
</organism>
<dbReference type="GO" id="GO:0048471">
    <property type="term" value="C:perinuclear region of cytoplasm"/>
    <property type="evidence" value="ECO:0007669"/>
    <property type="project" value="UniProtKB-SubCell"/>
</dbReference>
<gene>
    <name evidence="4" type="ORF">BOKJ2_LOCUS13270</name>
</gene>
<sequence length="141" mass="16970">MSKEYYFVIVGRDDQPVFEIEFPVTTQKKKKENDVRHLHQFIAHAALDIVDEQALHSSNMYLKVVDKFNEWFVSAFLTASRMRFMILHTNKNEENIRQFFQEMYEVYIKYSMNPFYIPDSLIKSSAFEQKAIFYARKYLNV</sequence>
<reference evidence="4" key="1">
    <citation type="submission" date="2020-09" db="EMBL/GenBank/DDBJ databases">
        <authorList>
            <person name="Kikuchi T."/>
        </authorList>
    </citation>
    <scope>NUCLEOTIDE SEQUENCE</scope>
    <source>
        <strain evidence="4">SH1</strain>
    </source>
</reference>
<evidence type="ECO:0000256" key="3">
    <source>
        <dbReference type="ARBA" id="ARBA00022892"/>
    </source>
</evidence>
<evidence type="ECO:0000256" key="2">
    <source>
        <dbReference type="ARBA" id="ARBA00006626"/>
    </source>
</evidence>
<comment type="subcellular location">
    <subcellularLocation>
        <location evidence="1">Cytoplasm</location>
        <location evidence="1">Perinuclear region</location>
    </subcellularLocation>
</comment>
<dbReference type="Pfam" id="PF04628">
    <property type="entry name" value="Sedlin_N"/>
    <property type="match status" value="1"/>
</dbReference>
<name>A0A811LL48_9BILA</name>
<dbReference type="EMBL" id="CAJFCW020000006">
    <property type="protein sequence ID" value="CAG9126020.1"/>
    <property type="molecule type" value="Genomic_DNA"/>
</dbReference>
<dbReference type="GO" id="GO:0006888">
    <property type="term" value="P:endoplasmic reticulum to Golgi vesicle-mediated transport"/>
    <property type="evidence" value="ECO:0007669"/>
    <property type="project" value="InterPro"/>
</dbReference>
<dbReference type="CDD" id="cd14825">
    <property type="entry name" value="TRAPPC2_sedlin"/>
    <property type="match status" value="1"/>
</dbReference>
<evidence type="ECO:0000313" key="5">
    <source>
        <dbReference type="Proteomes" id="UP000614601"/>
    </source>
</evidence>
<evidence type="ECO:0008006" key="6">
    <source>
        <dbReference type="Google" id="ProtNLM"/>
    </source>
</evidence>
<dbReference type="OrthoDB" id="10252102at2759"/>
<dbReference type="EMBL" id="CAJFDH010000006">
    <property type="protein sequence ID" value="CAD5229211.1"/>
    <property type="molecule type" value="Genomic_DNA"/>
</dbReference>
<dbReference type="SUPFAM" id="SSF64356">
    <property type="entry name" value="SNARE-like"/>
    <property type="match status" value="1"/>
</dbReference>
<comment type="caution">
    <text evidence="4">The sequence shown here is derived from an EMBL/GenBank/DDBJ whole genome shotgun (WGS) entry which is preliminary data.</text>
</comment>
<dbReference type="InterPro" id="IPR011012">
    <property type="entry name" value="Longin-like_dom_sf"/>
</dbReference>
<dbReference type="Proteomes" id="UP000614601">
    <property type="component" value="Unassembled WGS sequence"/>
</dbReference>
<keyword evidence="3" id="KW-0813">Transport</keyword>